<organism evidence="9 10">
    <name type="scientific">Corynespora cassiicola Philippines</name>
    <dbReference type="NCBI Taxonomy" id="1448308"/>
    <lineage>
        <taxon>Eukaryota</taxon>
        <taxon>Fungi</taxon>
        <taxon>Dikarya</taxon>
        <taxon>Ascomycota</taxon>
        <taxon>Pezizomycotina</taxon>
        <taxon>Dothideomycetes</taxon>
        <taxon>Pleosporomycetidae</taxon>
        <taxon>Pleosporales</taxon>
        <taxon>Corynesporascaceae</taxon>
        <taxon>Corynespora</taxon>
    </lineage>
</organism>
<dbReference type="OrthoDB" id="4364at2759"/>
<keyword evidence="4 8" id="KW-0812">Transmembrane</keyword>
<gene>
    <name evidence="9" type="ORF">BS50DRAFT_628234</name>
</gene>
<evidence type="ECO:0000256" key="1">
    <source>
        <dbReference type="ARBA" id="ARBA00004141"/>
    </source>
</evidence>
<sequence length="356" mass="38668">MPNVFAVPVFFICFRECLETSIIVSVLLAFLKQTLGPEHDHGVRKKLVRQIWLGIGLGLFICLIICAGIIGTFYTAGRNAFESAENIWEGVFAIIASIIITLMGAALLRVSKLQDKWRIKISKVMEAKDSSLPAKGRFKRWAEKYAMFILPFVTVLREGIEAVLFIAGVGLGLPATSFPLAVICGLAAGALIGYLIYKGGNSTSLQIFLVISTCFLYLVAAGLFSKGVWKFEQNAWVKLAGEGAAEAGAGPGSYDIRKSVWHVNCCSPLEKGDGGWGIFNSLFGWQNSATYGSVISYNMYWLVVIVGFLYMGIKERKSPRRPSVAESQSDSSSGDHAVVTKKEAGTAPTVVREVEG</sequence>
<evidence type="ECO:0000313" key="9">
    <source>
        <dbReference type="EMBL" id="PSN74990.1"/>
    </source>
</evidence>
<evidence type="ECO:0000256" key="6">
    <source>
        <dbReference type="ARBA" id="ARBA00023136"/>
    </source>
</evidence>
<dbReference type="EMBL" id="KZ678128">
    <property type="protein sequence ID" value="PSN74990.1"/>
    <property type="molecule type" value="Genomic_DNA"/>
</dbReference>
<dbReference type="GO" id="GO:0015093">
    <property type="term" value="F:ferrous iron transmembrane transporter activity"/>
    <property type="evidence" value="ECO:0007669"/>
    <property type="project" value="TreeGrafter"/>
</dbReference>
<keyword evidence="5 8" id="KW-1133">Transmembrane helix</keyword>
<keyword evidence="3" id="KW-0410">Iron transport</keyword>
<evidence type="ECO:0000256" key="4">
    <source>
        <dbReference type="ARBA" id="ARBA00022692"/>
    </source>
</evidence>
<feature type="transmembrane region" description="Helical" evidence="8">
    <location>
        <begin position="177"/>
        <end position="197"/>
    </location>
</feature>
<comment type="subcellular location">
    <subcellularLocation>
        <location evidence="1">Membrane</location>
        <topology evidence="1">Multi-pass membrane protein</topology>
    </subcellularLocation>
</comment>
<name>A0A2T2PBG3_CORCC</name>
<feature type="transmembrane region" description="Helical" evidence="8">
    <location>
        <begin position="87"/>
        <end position="108"/>
    </location>
</feature>
<feature type="transmembrane region" description="Helical" evidence="8">
    <location>
        <begin position="145"/>
        <end position="171"/>
    </location>
</feature>
<evidence type="ECO:0000313" key="10">
    <source>
        <dbReference type="Proteomes" id="UP000240883"/>
    </source>
</evidence>
<dbReference type="Proteomes" id="UP000240883">
    <property type="component" value="Unassembled WGS sequence"/>
</dbReference>
<evidence type="ECO:0000256" key="5">
    <source>
        <dbReference type="ARBA" id="ARBA00022989"/>
    </source>
</evidence>
<feature type="compositionally biased region" description="Polar residues" evidence="7">
    <location>
        <begin position="325"/>
        <end position="334"/>
    </location>
</feature>
<evidence type="ECO:0000256" key="3">
    <source>
        <dbReference type="ARBA" id="ARBA00022496"/>
    </source>
</evidence>
<dbReference type="Pfam" id="PF03239">
    <property type="entry name" value="FTR1"/>
    <property type="match status" value="1"/>
</dbReference>
<dbReference type="STRING" id="1448308.A0A2T2PBG3"/>
<keyword evidence="3" id="KW-0408">Iron</keyword>
<keyword evidence="3" id="KW-0813">Transport</keyword>
<reference evidence="9 10" key="1">
    <citation type="journal article" date="2018" name="Front. Microbiol.">
        <title>Genome-Wide Analysis of Corynespora cassiicola Leaf Fall Disease Putative Effectors.</title>
        <authorList>
            <person name="Lopez D."/>
            <person name="Ribeiro S."/>
            <person name="Label P."/>
            <person name="Fumanal B."/>
            <person name="Venisse J.S."/>
            <person name="Kohler A."/>
            <person name="de Oliveira R.R."/>
            <person name="Labutti K."/>
            <person name="Lipzen A."/>
            <person name="Lail K."/>
            <person name="Bauer D."/>
            <person name="Ohm R.A."/>
            <person name="Barry K.W."/>
            <person name="Spatafora J."/>
            <person name="Grigoriev I.V."/>
            <person name="Martin F.M."/>
            <person name="Pujade-Renaud V."/>
        </authorList>
    </citation>
    <scope>NUCLEOTIDE SEQUENCE [LARGE SCALE GENOMIC DNA]</scope>
    <source>
        <strain evidence="9 10">Philippines</strain>
    </source>
</reference>
<evidence type="ECO:0000256" key="2">
    <source>
        <dbReference type="ARBA" id="ARBA00008333"/>
    </source>
</evidence>
<feature type="transmembrane region" description="Helical" evidence="8">
    <location>
        <begin position="51"/>
        <end position="75"/>
    </location>
</feature>
<keyword evidence="3" id="KW-0406">Ion transport</keyword>
<comment type="similarity">
    <text evidence="2">Belongs to the oxidase-dependent Fe transporter (OFeT) (TC 9.A.10.1) family.</text>
</comment>
<dbReference type="InterPro" id="IPR004923">
    <property type="entry name" value="FTR1/Fip1/EfeU"/>
</dbReference>
<feature type="transmembrane region" description="Helical" evidence="8">
    <location>
        <begin position="294"/>
        <end position="313"/>
    </location>
</feature>
<evidence type="ECO:0000256" key="8">
    <source>
        <dbReference type="SAM" id="Phobius"/>
    </source>
</evidence>
<evidence type="ECO:0000256" key="7">
    <source>
        <dbReference type="SAM" id="MobiDB-lite"/>
    </source>
</evidence>
<proteinExistence type="inferred from homology"/>
<protein>
    <submittedName>
        <fullName evidence="9">Plasma membrane iron permease-like protein</fullName>
    </submittedName>
</protein>
<accession>A0A2T2PBG3</accession>
<dbReference type="GO" id="GO:0033573">
    <property type="term" value="C:high-affinity iron permease complex"/>
    <property type="evidence" value="ECO:0007669"/>
    <property type="project" value="InterPro"/>
</dbReference>
<dbReference type="PANTHER" id="PTHR31632">
    <property type="entry name" value="IRON TRANSPORTER FTH1"/>
    <property type="match status" value="1"/>
</dbReference>
<dbReference type="AlphaFoldDB" id="A0A2T2PBG3"/>
<dbReference type="PANTHER" id="PTHR31632:SF2">
    <property type="entry name" value="PLASMA MEMBRANE IRON PERMEASE"/>
    <property type="match status" value="1"/>
</dbReference>
<keyword evidence="10" id="KW-1185">Reference proteome</keyword>
<feature type="transmembrane region" description="Helical" evidence="8">
    <location>
        <begin position="204"/>
        <end position="224"/>
    </location>
</feature>
<keyword evidence="6 8" id="KW-0472">Membrane</keyword>
<feature type="region of interest" description="Disordered" evidence="7">
    <location>
        <begin position="320"/>
        <end position="356"/>
    </location>
</feature>